<organism evidence="1">
    <name type="scientific">Bionectria ochroleuca</name>
    <name type="common">Gliocladium roseum</name>
    <dbReference type="NCBI Taxonomy" id="29856"/>
    <lineage>
        <taxon>Eukaryota</taxon>
        <taxon>Fungi</taxon>
        <taxon>Dikarya</taxon>
        <taxon>Ascomycota</taxon>
        <taxon>Pezizomycotina</taxon>
        <taxon>Sordariomycetes</taxon>
        <taxon>Hypocreomycetidae</taxon>
        <taxon>Hypocreales</taxon>
        <taxon>Bionectriaceae</taxon>
        <taxon>Clonostachys</taxon>
    </lineage>
</organism>
<dbReference type="EMBL" id="CDPU01000002">
    <property type="protein sequence ID" value="CEO45221.1"/>
    <property type="molecule type" value="Genomic_DNA"/>
</dbReference>
<protein>
    <submittedName>
        <fullName evidence="1">Uncharacterized protein</fullName>
    </submittedName>
</protein>
<sequence length="87" mass="9402">MLNPEVLACPVAPVVNPPLPEAVLDIMIDLVDPLLSLEPADDAWACPRGHELGRLDLQGVGKFRYLQGRQTLAVGCCHCRSDPADEV</sequence>
<gene>
    <name evidence="1" type="ORF">BN869_000001276_1</name>
</gene>
<proteinExistence type="predicted"/>
<name>A0A0B7JRS8_BIOOC</name>
<accession>A0A0B7JRS8</accession>
<dbReference type="AlphaFoldDB" id="A0A0B7JRS8"/>
<evidence type="ECO:0000313" key="1">
    <source>
        <dbReference type="EMBL" id="CEO45221.1"/>
    </source>
</evidence>
<reference evidence="1" key="1">
    <citation type="submission" date="2015-01" db="EMBL/GenBank/DDBJ databases">
        <authorList>
            <person name="Durling Mikael"/>
        </authorList>
    </citation>
    <scope>NUCLEOTIDE SEQUENCE</scope>
</reference>
<feature type="non-terminal residue" evidence="1">
    <location>
        <position position="87"/>
    </location>
</feature>